<evidence type="ECO:0000256" key="15">
    <source>
        <dbReference type="ARBA" id="ARBA00040865"/>
    </source>
</evidence>
<evidence type="ECO:0000256" key="16">
    <source>
        <dbReference type="ARBA" id="ARBA00041619"/>
    </source>
</evidence>
<name>A0A556THY1_BAGYA</name>
<dbReference type="Gene3D" id="3.40.50.970">
    <property type="match status" value="1"/>
</dbReference>
<dbReference type="InterPro" id="IPR011603">
    <property type="entry name" value="2oxoglutarate_DH_E1"/>
</dbReference>
<comment type="cofactor">
    <cofactor evidence="1">
        <name>thiamine diphosphate</name>
        <dbReference type="ChEBI" id="CHEBI:58937"/>
    </cofactor>
</comment>
<evidence type="ECO:0000256" key="17">
    <source>
        <dbReference type="ARBA" id="ARBA00042094"/>
    </source>
</evidence>
<proteinExistence type="inferred from homology"/>
<dbReference type="CDD" id="cd02016">
    <property type="entry name" value="TPP_E1_OGDC_like"/>
    <property type="match status" value="1"/>
</dbReference>
<dbReference type="GO" id="GO:0016624">
    <property type="term" value="F:oxidoreductase activity, acting on the aldehyde or oxo group of donors, disulfide as acceptor"/>
    <property type="evidence" value="ECO:0007669"/>
    <property type="project" value="InterPro"/>
</dbReference>
<dbReference type="InterPro" id="IPR008271">
    <property type="entry name" value="Ser/Thr_kinase_AS"/>
</dbReference>
<keyword evidence="5" id="KW-0723">Serine/threonine-protein kinase</keyword>
<feature type="compositionally biased region" description="Polar residues" evidence="22">
    <location>
        <begin position="1292"/>
        <end position="1302"/>
    </location>
</feature>
<evidence type="ECO:0000256" key="21">
    <source>
        <dbReference type="ARBA" id="ARBA00051440"/>
    </source>
</evidence>
<keyword evidence="8" id="KW-0418">Kinase</keyword>
<comment type="pathway">
    <text evidence="3">Amino-acid degradation.</text>
</comment>
<dbReference type="SMART" id="SM00861">
    <property type="entry name" value="Transket_pyr"/>
    <property type="match status" value="1"/>
</dbReference>
<evidence type="ECO:0000256" key="20">
    <source>
        <dbReference type="ARBA" id="ARBA00045379"/>
    </source>
</evidence>
<evidence type="ECO:0000256" key="18">
    <source>
        <dbReference type="ARBA" id="ARBA00042537"/>
    </source>
</evidence>
<feature type="domain" description="Protein kinase" evidence="23">
    <location>
        <begin position="933"/>
        <end position="1190"/>
    </location>
</feature>
<feature type="region of interest" description="Disordered" evidence="22">
    <location>
        <begin position="1238"/>
        <end position="1261"/>
    </location>
</feature>
<dbReference type="GO" id="GO:0030976">
    <property type="term" value="F:thiamine pyrophosphate binding"/>
    <property type="evidence" value="ECO:0007669"/>
    <property type="project" value="InterPro"/>
</dbReference>
<dbReference type="Gene3D" id="1.10.510.10">
    <property type="entry name" value="Transferase(Phosphotransferase) domain 1"/>
    <property type="match status" value="1"/>
</dbReference>
<evidence type="ECO:0000256" key="7">
    <source>
        <dbReference type="ARBA" id="ARBA00022741"/>
    </source>
</evidence>
<keyword evidence="10" id="KW-0809">Transit peptide</keyword>
<evidence type="ECO:0000256" key="9">
    <source>
        <dbReference type="ARBA" id="ARBA00022840"/>
    </source>
</evidence>
<dbReference type="GO" id="GO:0004674">
    <property type="term" value="F:protein serine/threonine kinase activity"/>
    <property type="evidence" value="ECO:0007669"/>
    <property type="project" value="UniProtKB-KW"/>
</dbReference>
<dbReference type="InterPro" id="IPR029061">
    <property type="entry name" value="THDP-binding"/>
</dbReference>
<organism evidence="24 25">
    <name type="scientific">Bagarius yarrelli</name>
    <name type="common">Goonch</name>
    <name type="synonym">Bagrus yarrelli</name>
    <dbReference type="NCBI Taxonomy" id="175774"/>
    <lineage>
        <taxon>Eukaryota</taxon>
        <taxon>Metazoa</taxon>
        <taxon>Chordata</taxon>
        <taxon>Craniata</taxon>
        <taxon>Vertebrata</taxon>
        <taxon>Euteleostomi</taxon>
        <taxon>Actinopterygii</taxon>
        <taxon>Neopterygii</taxon>
        <taxon>Teleostei</taxon>
        <taxon>Ostariophysi</taxon>
        <taxon>Siluriformes</taxon>
        <taxon>Sisoridae</taxon>
        <taxon>Sisorinae</taxon>
        <taxon>Bagarius</taxon>
    </lineage>
</organism>
<evidence type="ECO:0000256" key="14">
    <source>
        <dbReference type="ARBA" id="ARBA00023152"/>
    </source>
</evidence>
<dbReference type="EMBL" id="VCAZ01000001">
    <property type="protein sequence ID" value="TSK13455.1"/>
    <property type="molecule type" value="Genomic_DNA"/>
</dbReference>
<dbReference type="InterPro" id="IPR031717">
    <property type="entry name" value="ODO-1/KGD_C"/>
</dbReference>
<dbReference type="InterPro" id="IPR042179">
    <property type="entry name" value="KGD_C_sf"/>
</dbReference>
<evidence type="ECO:0000313" key="24">
    <source>
        <dbReference type="EMBL" id="TSK13455.1"/>
    </source>
</evidence>
<dbReference type="PANTHER" id="PTHR23152">
    <property type="entry name" value="2-OXOGLUTARATE DEHYDROGENASE"/>
    <property type="match status" value="1"/>
</dbReference>
<dbReference type="GO" id="GO:0005524">
    <property type="term" value="F:ATP binding"/>
    <property type="evidence" value="ECO:0007669"/>
    <property type="project" value="UniProtKB-KW"/>
</dbReference>
<keyword evidence="11" id="KW-0560">Oxidoreductase</keyword>
<dbReference type="Pfam" id="PF00069">
    <property type="entry name" value="Pkinase"/>
    <property type="match status" value="1"/>
</dbReference>
<keyword evidence="25" id="KW-1185">Reference proteome</keyword>
<keyword evidence="13" id="KW-0496">Mitochondrion</keyword>
<dbReference type="GO" id="GO:0005739">
    <property type="term" value="C:mitochondrion"/>
    <property type="evidence" value="ECO:0007669"/>
    <property type="project" value="UniProtKB-SubCell"/>
</dbReference>
<keyword evidence="14" id="KW-0324">Glycolysis</keyword>
<dbReference type="Pfam" id="PF00676">
    <property type="entry name" value="E1_dh"/>
    <property type="match status" value="1"/>
</dbReference>
<dbReference type="InterPro" id="IPR001017">
    <property type="entry name" value="DH_E1"/>
</dbReference>
<comment type="function">
    <text evidence="20">2-oxoadipate dehydrogenase (E1a) component of the 2-oxoadipate dehydrogenase complex (OADHC). Participates in the first step, rate limiting for the overall conversion of 2-oxoadipate (alpha-ketoadipate) to glutaryl-CoA and CO(2) catalyzed by the whole OADHC. Catalyzes the irreversible decarboxylation of 2-oxoadipate via the thiamine diphosphate (ThDP) cofactor and subsequent transfer of the decarboxylated acyl intermediate on an oxidized dihydrolipoyl group that is covalently amidated to the E2 enzyme (dihydrolipoyllysine-residue succinyltransferase or DLST). Can catalyze the decarboxylation of 2-oxoglutarate in vitro, but at a much lower rate than 2-oxoadipate. Responsible for the last step of L-lysine, L-hydroxylysine and L-tryptophan catabolism with the common product being 2-oxoadipate.</text>
</comment>
<evidence type="ECO:0000256" key="3">
    <source>
        <dbReference type="ARBA" id="ARBA00005023"/>
    </source>
</evidence>
<evidence type="ECO:0000256" key="4">
    <source>
        <dbReference type="ARBA" id="ARBA00006936"/>
    </source>
</evidence>
<comment type="similarity">
    <text evidence="4">Belongs to the alpha-ketoglutarate dehydrogenase family.</text>
</comment>
<keyword evidence="7" id="KW-0547">Nucleotide-binding</keyword>
<comment type="catalytic activity">
    <reaction evidence="21">
        <text>N(6)-[(R)-lipoyl]-L-lysyl-[protein] + 2-oxoadipate + H(+) = N(6)-[(R)-S(8)-glutaryldihydrolipoyl]-L-lysyl-[protein] + CO2</text>
        <dbReference type="Rhea" id="RHEA:69576"/>
        <dbReference type="Rhea" id="RHEA-COMP:10474"/>
        <dbReference type="Rhea" id="RHEA-COMP:20093"/>
        <dbReference type="ChEBI" id="CHEBI:15378"/>
        <dbReference type="ChEBI" id="CHEBI:16526"/>
        <dbReference type="ChEBI" id="CHEBI:57499"/>
        <dbReference type="ChEBI" id="CHEBI:83099"/>
        <dbReference type="ChEBI" id="CHEBI:184385"/>
    </reaction>
    <physiologicalReaction direction="left-to-right" evidence="21">
        <dbReference type="Rhea" id="RHEA:69577"/>
    </physiologicalReaction>
</comment>
<dbReference type="Gene3D" id="1.10.287.1150">
    <property type="entry name" value="TPP helical domain"/>
    <property type="match status" value="1"/>
</dbReference>
<reference evidence="24 25" key="1">
    <citation type="journal article" date="2019" name="Genome Biol. Evol.">
        <title>Whole-Genome Sequencing of the Giant Devil Catfish, Bagarius yarrelli.</title>
        <authorList>
            <person name="Jiang W."/>
            <person name="Lv Y."/>
            <person name="Cheng L."/>
            <person name="Yang K."/>
            <person name="Chao B."/>
            <person name="Wang X."/>
            <person name="Li Y."/>
            <person name="Pan X."/>
            <person name="You X."/>
            <person name="Zhang Y."/>
            <person name="Yang J."/>
            <person name="Li J."/>
            <person name="Zhang X."/>
            <person name="Liu S."/>
            <person name="Sun C."/>
            <person name="Yang J."/>
            <person name="Shi Q."/>
        </authorList>
    </citation>
    <scope>NUCLEOTIDE SEQUENCE [LARGE SCALE GENOMIC DNA]</scope>
    <source>
        <strain evidence="24">JWS20170419001</strain>
        <tissue evidence="24">Muscle</tissue>
    </source>
</reference>
<dbReference type="FunFam" id="3.40.50.970:FF:000034">
    <property type="entry name" value="Probable 2-oxoglutarate dehydrogenase E1 component DHKTD1, mitochondrial"/>
    <property type="match status" value="1"/>
</dbReference>
<dbReference type="GO" id="GO:0006096">
    <property type="term" value="P:glycolytic process"/>
    <property type="evidence" value="ECO:0007669"/>
    <property type="project" value="UniProtKB-KW"/>
</dbReference>
<dbReference type="Pfam" id="PF16870">
    <property type="entry name" value="OxoGdeHyase_C"/>
    <property type="match status" value="1"/>
</dbReference>
<dbReference type="Gene3D" id="3.30.200.20">
    <property type="entry name" value="Phosphorylase Kinase, domain 1"/>
    <property type="match status" value="1"/>
</dbReference>
<dbReference type="SUPFAM" id="SSF56112">
    <property type="entry name" value="Protein kinase-like (PK-like)"/>
    <property type="match status" value="1"/>
</dbReference>
<dbReference type="Proteomes" id="UP000319801">
    <property type="component" value="Unassembled WGS sequence"/>
</dbReference>
<evidence type="ECO:0000259" key="23">
    <source>
        <dbReference type="PROSITE" id="PS50011"/>
    </source>
</evidence>
<dbReference type="Pfam" id="PF02779">
    <property type="entry name" value="Transket_pyr"/>
    <property type="match status" value="1"/>
</dbReference>
<dbReference type="InterPro" id="IPR011009">
    <property type="entry name" value="Kinase-like_dom_sf"/>
</dbReference>
<dbReference type="OrthoDB" id="413077at2759"/>
<keyword evidence="12" id="KW-0786">Thiamine pyrophosphate</keyword>
<feature type="region of interest" description="Disordered" evidence="22">
    <location>
        <begin position="1273"/>
        <end position="1302"/>
    </location>
</feature>
<dbReference type="FunFam" id="1.10.287.1150:FF:000005">
    <property type="entry name" value="probable 2-oxoglutarate dehydrogenase E1 component DHKTD1, mitochondrial"/>
    <property type="match status" value="1"/>
</dbReference>
<protein>
    <recommendedName>
        <fullName evidence="15">2-oxoadipate dehydrogenase complex component E1</fullName>
    </recommendedName>
    <alternativeName>
        <fullName evidence="16">2-oxoadipate dehydrogenase, mitochondrial</fullName>
    </alternativeName>
    <alternativeName>
        <fullName evidence="19">Alpha-ketoadipate dehydrogenase</fullName>
    </alternativeName>
    <alternativeName>
        <fullName evidence="17">Dehydrogenase E1 and transketolase domain-containing protein 1</fullName>
    </alternativeName>
    <alternativeName>
        <fullName evidence="18">Probable 2-oxoglutarate dehydrogenase E1 component DHKTD1, mitochondrial</fullName>
    </alternativeName>
</protein>
<dbReference type="NCBIfam" id="TIGR00239">
    <property type="entry name" value="2oxo_dh_E1"/>
    <property type="match status" value="1"/>
</dbReference>
<keyword evidence="6" id="KW-0808">Transferase</keyword>
<dbReference type="PROSITE" id="PS00108">
    <property type="entry name" value="PROTEIN_KINASE_ST"/>
    <property type="match status" value="1"/>
</dbReference>
<dbReference type="InterPro" id="IPR005475">
    <property type="entry name" value="Transketolase-like_Pyr-bd"/>
</dbReference>
<evidence type="ECO:0000256" key="2">
    <source>
        <dbReference type="ARBA" id="ARBA00004173"/>
    </source>
</evidence>
<evidence type="ECO:0000256" key="6">
    <source>
        <dbReference type="ARBA" id="ARBA00022679"/>
    </source>
</evidence>
<dbReference type="Gene3D" id="3.40.50.12470">
    <property type="match status" value="1"/>
</dbReference>
<keyword evidence="9" id="KW-0067">ATP-binding</keyword>
<evidence type="ECO:0000256" key="19">
    <source>
        <dbReference type="ARBA" id="ARBA00042817"/>
    </source>
</evidence>
<gene>
    <name evidence="24" type="ORF">Baya_0329</name>
</gene>
<dbReference type="Gene3D" id="3.40.50.11610">
    <property type="entry name" value="Multifunctional 2-oxoglutarate metabolism enzyme, C-terminal domain"/>
    <property type="match status" value="1"/>
</dbReference>
<evidence type="ECO:0000256" key="13">
    <source>
        <dbReference type="ARBA" id="ARBA00023128"/>
    </source>
</evidence>
<evidence type="ECO:0000256" key="1">
    <source>
        <dbReference type="ARBA" id="ARBA00001964"/>
    </source>
</evidence>
<dbReference type="CDD" id="cd14083">
    <property type="entry name" value="STKc_CaMKI"/>
    <property type="match status" value="1"/>
</dbReference>
<dbReference type="InterPro" id="IPR000719">
    <property type="entry name" value="Prot_kinase_dom"/>
</dbReference>
<evidence type="ECO:0000256" key="11">
    <source>
        <dbReference type="ARBA" id="ARBA00023002"/>
    </source>
</evidence>
<dbReference type="PANTHER" id="PTHR23152:SF4">
    <property type="entry name" value="2-OXOADIPATE DEHYDROGENASE COMPLEX COMPONENT E1"/>
    <property type="match status" value="1"/>
</dbReference>
<evidence type="ECO:0000256" key="10">
    <source>
        <dbReference type="ARBA" id="ARBA00022946"/>
    </source>
</evidence>
<evidence type="ECO:0000256" key="22">
    <source>
        <dbReference type="SAM" id="MobiDB-lite"/>
    </source>
</evidence>
<dbReference type="PROSITE" id="PS50011">
    <property type="entry name" value="PROTEIN_KINASE_DOM"/>
    <property type="match status" value="1"/>
</dbReference>
<dbReference type="SUPFAM" id="SSF52518">
    <property type="entry name" value="Thiamin diphosphate-binding fold (THDP-binding)"/>
    <property type="match status" value="2"/>
</dbReference>
<dbReference type="FunFam" id="1.10.510.10:FF:000026">
    <property type="entry name" value="Calcium/calmodulin-dependent protein kinase type 1"/>
    <property type="match status" value="1"/>
</dbReference>
<evidence type="ECO:0000256" key="12">
    <source>
        <dbReference type="ARBA" id="ARBA00023052"/>
    </source>
</evidence>
<dbReference type="NCBIfam" id="NF006914">
    <property type="entry name" value="PRK09404.1"/>
    <property type="match status" value="1"/>
</dbReference>
<dbReference type="SMART" id="SM00220">
    <property type="entry name" value="S_TKc"/>
    <property type="match status" value="1"/>
</dbReference>
<evidence type="ECO:0000256" key="8">
    <source>
        <dbReference type="ARBA" id="ARBA00022777"/>
    </source>
</evidence>
<evidence type="ECO:0000256" key="5">
    <source>
        <dbReference type="ARBA" id="ARBA00022527"/>
    </source>
</evidence>
<sequence>MSAGVMLKSLQKLSRFSLAVSRAPLGALYHTDRGVFGYRPRRKASEEPDAELKELLSTNYSLNQDHGLARLVEAYRSHGHKSAKINPLMPNMPVLDKVPEISILKDNLSGTLNTSGLRHFGKAEARTEEVVAYLEDTYCGNSSVETSQLQSLEESVWLTDRFEELKKERFTAEERKQLAKLMLESQEFDQFLATKFATVKRYGGEGAESMMGFFFELFRSAAKSGVTDVVMGMPHRGRLNLLTGLLRFPPELMFRKMRGLSEFPENSTAIGDVLSHLTSSVDLEVGTAHPLHVTMLPNPSHLEAINPVTQGKTRGRQQVKQDGDYSVEINARPGDKVICLQVHGDASFSGQGIVPETFTLSNLPHFRVGGSIHLIVNNQVGYTTPAERARSSLYCSDIGKMVDCAVIHVNGDDAEEVLRATRLAVEYQRRFRKDVIVDLLCYRQWGHNELDEPFFTNPAMYKIIRSRKSIPDSYSDQLISEGLMTEEDRSKIKSAHHSMLVDSLSNMTLYSPPPTNLQDRWGDLMEPQNKVSSWDTGVSVPLLQYVGAKSVAIPEEIQVHSHLVKTHIKSRLQKLEAGTALDWSTAEALAFGTLLCQGFDVRISGQDVGRGTFSQRHAMVVCQESNDMYIPFNHIDPQQKGHLEVCNSALSEEAVLGFEYGMSIEQPKLLPIWEAQFGDFFNGAQIIFDTFISGGEAKWLLQSGIVILLPHGYDGAGPEHSSCRIERFLQLCDSKEEGIDGDTVNMSVVHPTTPAQYFHLLRRQMIRNFRKPLIVASPKTLLRFSGAVSSLEEMGAGTSFKPVIGDTSVNPENVQRVLFCSGKHYYALLKQRETLPEACKNTALIRIEEICPFPTEALQQELRKYSNAREFIWSQEEPQNMGCWFFVSSRFEKQLASAACQQASPACPRCGYRYSPPTAARSHSYSLFLLINIKPYSTSAHGAFSEVVLAQERATGKMYAVKCIPKKALRGKENSIENEINVLRKIKHENIVALEDIYESPSHLYLIMQLVSGGELFDRIVEKGFYTEKDASALIKQVLDAVNYLHSLGIVHRDLKPENLLYFNPHEESKIMISDFGLSKMEGAANDIMSTACGTPGYVAPEVLAQKPYSKAVDCWSIGVISYILLCGYPPFYDENDSKLFEQILKADYEFDSPYWDDISDSAKDFISNLMQKDPEKRFTCDKALQHPWIAGDTALCRNIHESVSRQMKKNFAKAKWRQAFNATAVIRHMKRLQLGSSLGSSMDTSPHRTENQAPMPVKSQSIDVSSINHKDYAAHPGSNKGVTEKRCKRPSTVTTIITGSK</sequence>
<comment type="subcellular location">
    <subcellularLocation>
        <location evidence="2">Mitochondrion</location>
    </subcellularLocation>
</comment>
<comment type="caution">
    <text evidence="24">The sequence shown here is derived from an EMBL/GenBank/DDBJ whole genome shotgun (WGS) entry which is preliminary data.</text>
</comment>
<evidence type="ECO:0000313" key="25">
    <source>
        <dbReference type="Proteomes" id="UP000319801"/>
    </source>
</evidence>
<accession>A0A556THY1</accession>